<dbReference type="InterPro" id="IPR012674">
    <property type="entry name" value="Calycin"/>
</dbReference>
<sequence>MVFLSLLVICFFCKSLAFQTKTSTGDKKQTGYLPELKPNLTVLVEAINTNERIWLKMLTYIKEHVTCLYFEKLELKNYTYNYTYIYNERYRKIHQRKTILFNAALYEGRDGPVMDVRYAASKAKAVPHVLKFWDPYEKCGIFTLPAGCEQHVWESRVKKNAKACDKAYKQICGKMRIIIYKKSCKL</sequence>
<accession>A0A131YP31</accession>
<name>A0A131YP31_RHIAP</name>
<dbReference type="AlphaFoldDB" id="A0A131YP31"/>
<dbReference type="SUPFAM" id="SSF50814">
    <property type="entry name" value="Lipocalins"/>
    <property type="match status" value="1"/>
</dbReference>
<protein>
    <submittedName>
        <fullName evidence="2">Lipocalin</fullName>
    </submittedName>
</protein>
<dbReference type="EMBL" id="GEDV01007533">
    <property type="protein sequence ID" value="JAP81024.1"/>
    <property type="molecule type" value="Transcribed_RNA"/>
</dbReference>
<feature type="chain" id="PRO_5007285672" evidence="1">
    <location>
        <begin position="18"/>
        <end position="186"/>
    </location>
</feature>
<organism evidence="2">
    <name type="scientific">Rhipicephalus appendiculatus</name>
    <name type="common">Brown ear tick</name>
    <dbReference type="NCBI Taxonomy" id="34631"/>
    <lineage>
        <taxon>Eukaryota</taxon>
        <taxon>Metazoa</taxon>
        <taxon>Ecdysozoa</taxon>
        <taxon>Arthropoda</taxon>
        <taxon>Chelicerata</taxon>
        <taxon>Arachnida</taxon>
        <taxon>Acari</taxon>
        <taxon>Parasitiformes</taxon>
        <taxon>Ixodida</taxon>
        <taxon>Ixodoidea</taxon>
        <taxon>Ixodidae</taxon>
        <taxon>Rhipicephalinae</taxon>
        <taxon>Rhipicephalus</taxon>
        <taxon>Rhipicephalus</taxon>
    </lineage>
</organism>
<dbReference type="Gene3D" id="2.40.128.20">
    <property type="match status" value="1"/>
</dbReference>
<evidence type="ECO:0000313" key="2">
    <source>
        <dbReference type="EMBL" id="JAP81024.1"/>
    </source>
</evidence>
<evidence type="ECO:0000256" key="1">
    <source>
        <dbReference type="SAM" id="SignalP"/>
    </source>
</evidence>
<keyword evidence="1" id="KW-0732">Signal</keyword>
<feature type="signal peptide" evidence="1">
    <location>
        <begin position="1"/>
        <end position="17"/>
    </location>
</feature>
<reference evidence="2" key="1">
    <citation type="journal article" date="2016" name="Ticks Tick Borne Dis.">
        <title>De novo assembly and annotation of the salivary gland transcriptome of Rhipicephalus appendiculatus male and female ticks during blood feeding.</title>
        <authorList>
            <person name="de Castro M.H."/>
            <person name="de Klerk D."/>
            <person name="Pienaar R."/>
            <person name="Latif A.A."/>
            <person name="Rees D.J."/>
            <person name="Mans B.J."/>
        </authorList>
    </citation>
    <scope>NUCLEOTIDE SEQUENCE</scope>
    <source>
        <tissue evidence="2">Salivary glands</tissue>
    </source>
</reference>
<proteinExistence type="predicted"/>